<evidence type="ECO:0000313" key="2">
    <source>
        <dbReference type="EMBL" id="TQL74503.1"/>
    </source>
</evidence>
<name>A0A543APK7_9MICC</name>
<proteinExistence type="predicted"/>
<evidence type="ECO:0000256" key="1">
    <source>
        <dbReference type="SAM" id="MobiDB-lite"/>
    </source>
</evidence>
<feature type="compositionally biased region" description="Basic and acidic residues" evidence="1">
    <location>
        <begin position="90"/>
        <end position="100"/>
    </location>
</feature>
<comment type="caution">
    <text evidence="2">The sequence shown here is derived from an EMBL/GenBank/DDBJ whole genome shotgun (WGS) entry which is preliminary data.</text>
</comment>
<gene>
    <name evidence="2" type="ORF">FB556_0968</name>
</gene>
<keyword evidence="3" id="KW-1185">Reference proteome</keyword>
<dbReference type="EMBL" id="VFOU01000001">
    <property type="protein sequence ID" value="TQL74503.1"/>
    <property type="molecule type" value="Genomic_DNA"/>
</dbReference>
<sequence>MASPIHGYGHLCGRQACIYQDPITVMSAVAVVTSQLALGAPCPPHSYRPTILPDESRPCINCQAAGPHGKLSQQPMTTKSKTWGLPGLEPKADNHQRARR</sequence>
<protein>
    <submittedName>
        <fullName evidence="2">Uncharacterized protein</fullName>
    </submittedName>
</protein>
<feature type="region of interest" description="Disordered" evidence="1">
    <location>
        <begin position="65"/>
        <end position="100"/>
    </location>
</feature>
<dbReference type="AlphaFoldDB" id="A0A543APK7"/>
<feature type="compositionally biased region" description="Polar residues" evidence="1">
    <location>
        <begin position="71"/>
        <end position="81"/>
    </location>
</feature>
<dbReference type="Proteomes" id="UP000319746">
    <property type="component" value="Unassembled WGS sequence"/>
</dbReference>
<accession>A0A543APK7</accession>
<reference evidence="2 3" key="1">
    <citation type="submission" date="2019-06" db="EMBL/GenBank/DDBJ databases">
        <title>Sequencing the genomes of 1000 actinobacteria strains.</title>
        <authorList>
            <person name="Klenk H.-P."/>
        </authorList>
    </citation>
    <scope>NUCLEOTIDE SEQUENCE [LARGE SCALE GENOMIC DNA]</scope>
    <source>
        <strain evidence="2 3">DSM 24083</strain>
    </source>
</reference>
<organism evidence="2 3">
    <name type="scientific">Enteractinococcus coprophilus</name>
    <dbReference type="NCBI Taxonomy" id="1027633"/>
    <lineage>
        <taxon>Bacteria</taxon>
        <taxon>Bacillati</taxon>
        <taxon>Actinomycetota</taxon>
        <taxon>Actinomycetes</taxon>
        <taxon>Micrococcales</taxon>
        <taxon>Micrococcaceae</taxon>
    </lineage>
</organism>
<evidence type="ECO:0000313" key="3">
    <source>
        <dbReference type="Proteomes" id="UP000319746"/>
    </source>
</evidence>